<evidence type="ECO:0000256" key="1">
    <source>
        <dbReference type="ARBA" id="ARBA00000900"/>
    </source>
</evidence>
<keyword evidence="7 10" id="KW-0863">Zinc-finger</keyword>
<keyword evidence="6" id="KW-0479">Metal-binding</keyword>
<protein>
    <recommendedName>
        <fullName evidence="4">RING-type E3 ubiquitin transferase</fullName>
        <ecNumber evidence="4">2.3.2.27</ecNumber>
    </recommendedName>
</protein>
<feature type="compositionally biased region" description="Pro residues" evidence="11">
    <location>
        <begin position="486"/>
        <end position="497"/>
    </location>
</feature>
<feature type="region of interest" description="Disordered" evidence="11">
    <location>
        <begin position="208"/>
        <end position="288"/>
    </location>
</feature>
<feature type="compositionally biased region" description="Pro residues" evidence="11">
    <location>
        <begin position="733"/>
        <end position="744"/>
    </location>
</feature>
<evidence type="ECO:0000256" key="2">
    <source>
        <dbReference type="ARBA" id="ARBA00004906"/>
    </source>
</evidence>
<dbReference type="EC" id="2.3.2.27" evidence="4"/>
<feature type="compositionally biased region" description="Basic and acidic residues" evidence="11">
    <location>
        <begin position="586"/>
        <end position="601"/>
    </location>
</feature>
<dbReference type="InterPro" id="IPR004162">
    <property type="entry name" value="SINA-like_animal"/>
</dbReference>
<sequence length="1242" mass="132859">MAATPSRHRRSSTVCEVTYLKKLDATQAACLHQRFELPVQPPVRPAWGRACSSPTEGSAARPTTASRPSRSRPPVEKCDFSQMVQERPAGGAVPREPPVTVKAPKLDAESQVRVVAPLRKTIASLRKTSTPSVEQGGGSGQPAAEEFDGKHLHPLFALLNHSMQTQTSFELDRAALGLDVDLESGVLGSLASEAPQLRPSCSSIRTTARSRAAMSVSRTASSASPRASRVDLPSTFTSRARVGGSLAKSASLMSEEPSEAKQLSTSWPEVKSHRHRDGATKTNSGTNTLPIPTAERCVSTVDNVAAVKVHASTCPGRCTPSGVPAIVVEDGVLGGQRGVVVSPVPSEAEAGGATPTAEHHNFLTVLAAGSPLGVNVMPCVSWSHVPDDLSMTDSLGFPVPDLKLQVIPYPCPCHPLDALIKSKVAEKQVSFTTSRPIVVVDEDSEGPSGRTDSSPDRLQGQPLRSDQSASSGLPEVEAVEAAAPAAVPPPLTPPEASTPPSASAALGHPPLTDKLSMRSLAAIGGQGVFQAVKESIMYSTMAAIPVTNAFVNFLPCAMERSLGNQRVEYDASEFTAEPPSPEDVPDNPKQDSERDSPCSVDSLERVRSVAVPAPAVTPVTQPEVPVTGGTSALQLDCYSPTEFTARQSSTHAKIGSIISEISADLCSLGISKASAPRLAEVSRSATGSAQSAASLKLAADGSRLILRASRRASVRSKASSPIVIIPALLPAAAPGPEPEAPPHNSPSESEQETEDDRESDTRPPSQRRKDGRPGPPLMTRRPPTRRSRDGRRGAAWRAARSQREASPRRVPDMRLSGRKAHVDNLGDKVESLWVSPWTKQTFPSSKSIIHVVGEGSRQQFKCEDPIEASCPSVAGDLVEAAVVARPLMDNCLEAPAASSSTVAVQDKQPAKKASAESLTLRGLPEGPRPPPADTSRTGLQEKADAVATAGRALIGRVMARAAATRTRPPFALRTRKQQAVAAPLEPNVEAFECKLCSDYLSPPVRQCAAGHGLCPSCLAGAESCPLCGRCVAASATADQLVRTVLFPCKNSGVGCKELYWIEDRARHEAKCPFRPRPCPCAERSQVMCPWSGLRSMIRGHMRRAHGHHGVVYPYRAFFPLEDFNRAAWVGRTSHVEIVFVEHEIFELHKVFDERNACLWGMLRHILARDANALFSYTIRFQPANMRPTVSFRNDAMAGAEDLHKALAQGKRFAMHLDCFTKHPVDLFTVQLKVQPRDRNKWP</sequence>
<dbReference type="Pfam" id="PF21361">
    <property type="entry name" value="Sina_ZnF"/>
    <property type="match status" value="1"/>
</dbReference>
<evidence type="ECO:0000256" key="4">
    <source>
        <dbReference type="ARBA" id="ARBA00012483"/>
    </source>
</evidence>
<keyword evidence="8" id="KW-0833">Ubl conjugation pathway</keyword>
<dbReference type="PROSITE" id="PS50089">
    <property type="entry name" value="ZF_RING_2"/>
    <property type="match status" value="1"/>
</dbReference>
<dbReference type="Gene3D" id="3.30.40.10">
    <property type="entry name" value="Zinc/RING finger domain, C3HC4 (zinc finger)"/>
    <property type="match status" value="1"/>
</dbReference>
<keyword evidence="9" id="KW-0862">Zinc</keyword>
<dbReference type="RefSeq" id="XP_052132675.1">
    <property type="nucleotide sequence ID" value="XM_052276715.1"/>
</dbReference>
<feature type="domain" description="SIAH-type" evidence="13">
    <location>
        <begin position="1043"/>
        <end position="1106"/>
    </location>
</feature>
<feature type="compositionally biased region" description="Basic and acidic residues" evidence="11">
    <location>
        <begin position="801"/>
        <end position="812"/>
    </location>
</feature>
<feature type="domain" description="RING-type" evidence="12">
    <location>
        <begin position="993"/>
        <end position="1027"/>
    </location>
</feature>
<dbReference type="GO" id="GO:0031624">
    <property type="term" value="F:ubiquitin conjugating enzyme binding"/>
    <property type="evidence" value="ECO:0007669"/>
    <property type="project" value="TreeGrafter"/>
</dbReference>
<feature type="region of interest" description="Disordered" evidence="11">
    <location>
        <begin position="438"/>
        <end position="510"/>
    </location>
</feature>
<evidence type="ECO:0000259" key="13">
    <source>
        <dbReference type="PROSITE" id="PS51081"/>
    </source>
</evidence>
<dbReference type="GO" id="GO:0043161">
    <property type="term" value="P:proteasome-mediated ubiquitin-dependent protein catabolic process"/>
    <property type="evidence" value="ECO:0007669"/>
    <property type="project" value="TreeGrafter"/>
</dbReference>
<dbReference type="InterPro" id="IPR013083">
    <property type="entry name" value="Znf_RING/FYVE/PHD"/>
</dbReference>
<evidence type="ECO:0000256" key="8">
    <source>
        <dbReference type="ARBA" id="ARBA00022786"/>
    </source>
</evidence>
<evidence type="ECO:0000313" key="14">
    <source>
        <dbReference type="Proteomes" id="UP000504606"/>
    </source>
</evidence>
<feature type="compositionally biased region" description="Polar residues" evidence="11">
    <location>
        <begin position="462"/>
        <end position="471"/>
    </location>
</feature>
<comment type="catalytic activity">
    <reaction evidence="1">
        <text>S-ubiquitinyl-[E2 ubiquitin-conjugating enzyme]-L-cysteine + [acceptor protein]-L-lysine = [E2 ubiquitin-conjugating enzyme]-L-cysteine + N(6)-ubiquitinyl-[acceptor protein]-L-lysine.</text>
        <dbReference type="EC" id="2.3.2.27"/>
    </reaction>
</comment>
<feature type="compositionally biased region" description="Low complexity" evidence="11">
    <location>
        <begin position="208"/>
        <end position="227"/>
    </location>
</feature>
<dbReference type="GO" id="GO:0061630">
    <property type="term" value="F:ubiquitin protein ligase activity"/>
    <property type="evidence" value="ECO:0007669"/>
    <property type="project" value="UniProtKB-EC"/>
</dbReference>
<feature type="region of interest" description="Disordered" evidence="11">
    <location>
        <begin position="42"/>
        <end position="77"/>
    </location>
</feature>
<evidence type="ECO:0000256" key="3">
    <source>
        <dbReference type="ARBA" id="ARBA00009119"/>
    </source>
</evidence>
<accession>A0A9C6XVP4</accession>
<dbReference type="AlphaFoldDB" id="A0A9C6XVP4"/>
<feature type="compositionally biased region" description="Low complexity" evidence="11">
    <location>
        <begin position="473"/>
        <end position="485"/>
    </location>
</feature>
<evidence type="ECO:0000256" key="11">
    <source>
        <dbReference type="SAM" id="MobiDB-lite"/>
    </source>
</evidence>
<dbReference type="KEGG" id="foc:113205821"/>
<proteinExistence type="inferred from homology"/>
<evidence type="ECO:0000256" key="6">
    <source>
        <dbReference type="ARBA" id="ARBA00022723"/>
    </source>
</evidence>
<dbReference type="GO" id="GO:0005737">
    <property type="term" value="C:cytoplasm"/>
    <property type="evidence" value="ECO:0007669"/>
    <property type="project" value="TreeGrafter"/>
</dbReference>
<feature type="region of interest" description="Disordered" evidence="11">
    <location>
        <begin position="126"/>
        <end position="146"/>
    </location>
</feature>
<dbReference type="PROSITE" id="PS51081">
    <property type="entry name" value="ZF_SIAH"/>
    <property type="match status" value="1"/>
</dbReference>
<dbReference type="InterPro" id="IPR013010">
    <property type="entry name" value="Znf_SIAH"/>
</dbReference>
<dbReference type="GeneID" id="113205821"/>
<dbReference type="SUPFAM" id="SSF49599">
    <property type="entry name" value="TRAF domain-like"/>
    <property type="match status" value="1"/>
</dbReference>
<feature type="region of interest" description="Disordered" evidence="11">
    <location>
        <begin position="731"/>
        <end position="819"/>
    </location>
</feature>
<dbReference type="PANTHER" id="PTHR45877:SF2">
    <property type="entry name" value="E3 UBIQUITIN-PROTEIN LIGASE SINA-RELATED"/>
    <property type="match status" value="1"/>
</dbReference>
<organism evidence="14 15">
    <name type="scientific">Frankliniella occidentalis</name>
    <name type="common">Western flower thrips</name>
    <name type="synonym">Euthrips occidentalis</name>
    <dbReference type="NCBI Taxonomy" id="133901"/>
    <lineage>
        <taxon>Eukaryota</taxon>
        <taxon>Metazoa</taxon>
        <taxon>Ecdysozoa</taxon>
        <taxon>Arthropoda</taxon>
        <taxon>Hexapoda</taxon>
        <taxon>Insecta</taxon>
        <taxon>Pterygota</taxon>
        <taxon>Neoptera</taxon>
        <taxon>Paraneoptera</taxon>
        <taxon>Thysanoptera</taxon>
        <taxon>Terebrantia</taxon>
        <taxon>Thripoidea</taxon>
        <taxon>Thripidae</taxon>
        <taxon>Frankliniella</taxon>
    </lineage>
</organism>
<evidence type="ECO:0000256" key="5">
    <source>
        <dbReference type="ARBA" id="ARBA00022679"/>
    </source>
</evidence>
<evidence type="ECO:0000256" key="10">
    <source>
        <dbReference type="PROSITE-ProRule" id="PRU00455"/>
    </source>
</evidence>
<comment type="similarity">
    <text evidence="3">Belongs to the SINA (Seven in absentia) family.</text>
</comment>
<dbReference type="SUPFAM" id="SSF57850">
    <property type="entry name" value="RING/U-box"/>
    <property type="match status" value="1"/>
</dbReference>
<reference evidence="15" key="1">
    <citation type="submission" date="2025-08" db="UniProtKB">
        <authorList>
            <consortium name="RefSeq"/>
        </authorList>
    </citation>
    <scope>IDENTIFICATION</scope>
    <source>
        <tissue evidence="15">Whole organism</tissue>
    </source>
</reference>
<feature type="compositionally biased region" description="Acidic residues" evidence="11">
    <location>
        <begin position="749"/>
        <end position="758"/>
    </location>
</feature>
<evidence type="ECO:0000256" key="9">
    <source>
        <dbReference type="ARBA" id="ARBA00022833"/>
    </source>
</evidence>
<comment type="pathway">
    <text evidence="2">Protein modification; protein ubiquitination.</text>
</comment>
<feature type="compositionally biased region" description="Low complexity" evidence="11">
    <location>
        <begin position="58"/>
        <end position="68"/>
    </location>
</feature>
<gene>
    <name evidence="15" type="primary">LOC113205821</name>
</gene>
<dbReference type="InterPro" id="IPR001841">
    <property type="entry name" value="Znf_RING"/>
</dbReference>
<dbReference type="OrthoDB" id="8182903at2759"/>
<dbReference type="GO" id="GO:0008270">
    <property type="term" value="F:zinc ion binding"/>
    <property type="evidence" value="ECO:0007669"/>
    <property type="project" value="UniProtKB-KW"/>
</dbReference>
<dbReference type="Proteomes" id="UP000504606">
    <property type="component" value="Unplaced"/>
</dbReference>
<dbReference type="InterPro" id="IPR049548">
    <property type="entry name" value="Sina-like_RING"/>
</dbReference>
<name>A0A9C6XVP4_FRAOC</name>
<keyword evidence="14" id="KW-1185">Reference proteome</keyword>
<evidence type="ECO:0000259" key="12">
    <source>
        <dbReference type="PROSITE" id="PS50089"/>
    </source>
</evidence>
<dbReference type="PANTHER" id="PTHR45877">
    <property type="entry name" value="E3 UBIQUITIN-PROTEIN LIGASE SIAH2"/>
    <property type="match status" value="1"/>
</dbReference>
<evidence type="ECO:0000313" key="15">
    <source>
        <dbReference type="RefSeq" id="XP_052132675.1"/>
    </source>
</evidence>
<dbReference type="Pfam" id="PF21362">
    <property type="entry name" value="Sina_RING"/>
    <property type="match status" value="1"/>
</dbReference>
<feature type="region of interest" description="Disordered" evidence="11">
    <location>
        <begin position="899"/>
        <end position="940"/>
    </location>
</feature>
<keyword evidence="5" id="KW-0808">Transferase</keyword>
<evidence type="ECO:0000256" key="7">
    <source>
        <dbReference type="ARBA" id="ARBA00022771"/>
    </source>
</evidence>
<feature type="region of interest" description="Disordered" evidence="11">
    <location>
        <begin position="571"/>
        <end position="601"/>
    </location>
</feature>